<dbReference type="RefSeq" id="XP_023627871.1">
    <property type="nucleotide sequence ID" value="XM_023772103.1"/>
</dbReference>
<feature type="chain" id="PRO_5013723357" description="AA1-like domain-containing protein" evidence="6">
    <location>
        <begin position="20"/>
        <end position="165"/>
    </location>
</feature>
<proteinExistence type="predicted"/>
<keyword evidence="4 5" id="KW-1015">Disulfide bond</keyword>
<dbReference type="EMBL" id="FJUY01000010">
    <property type="protein sequence ID" value="CZT20982.1"/>
    <property type="molecule type" value="Genomic_DNA"/>
</dbReference>
<feature type="domain" description="AA1-like" evidence="7">
    <location>
        <begin position="32"/>
        <end position="162"/>
    </location>
</feature>
<keyword evidence="3 6" id="KW-0732">Signal</keyword>
<keyword evidence="2" id="KW-0964">Secreted</keyword>
<dbReference type="InterPro" id="IPR032382">
    <property type="entry name" value="AltA1"/>
</dbReference>
<evidence type="ECO:0000256" key="1">
    <source>
        <dbReference type="ARBA" id="ARBA00004613"/>
    </source>
</evidence>
<protein>
    <recommendedName>
        <fullName evidence="7">AA1-like domain-containing protein</fullName>
    </recommendedName>
</protein>
<name>A0A2D3UTU5_9PEZI</name>
<evidence type="ECO:0000256" key="3">
    <source>
        <dbReference type="ARBA" id="ARBA00022729"/>
    </source>
</evidence>
<dbReference type="Pfam" id="PF16541">
    <property type="entry name" value="AltA1"/>
    <property type="match status" value="1"/>
</dbReference>
<dbReference type="GeneID" id="35601968"/>
<evidence type="ECO:0000256" key="2">
    <source>
        <dbReference type="ARBA" id="ARBA00022525"/>
    </source>
</evidence>
<dbReference type="Gene3D" id="2.40.350.20">
    <property type="match status" value="1"/>
</dbReference>
<accession>A0A2D3UTU5</accession>
<dbReference type="Proteomes" id="UP000225277">
    <property type="component" value="Unassembled WGS sequence"/>
</dbReference>
<sequence>MQSFVFASVLALLASSAIAAPTSCKAPATPSSEKTIYQIKDFYERKPDGKDITALGFNIAATNGGTLDFTCVPYDPVTKAAAANFEDGHVYTCGANSLFSFSYSEKDDANKGKLFLWQGASPADTIQGSTMIPTPYCHAGGAGPNDLACVVPAAVGEIKIEMAKP</sequence>
<evidence type="ECO:0000313" key="9">
    <source>
        <dbReference type="Proteomes" id="UP000225277"/>
    </source>
</evidence>
<organism evidence="8 9">
    <name type="scientific">Ramularia collo-cygni</name>
    <dbReference type="NCBI Taxonomy" id="112498"/>
    <lineage>
        <taxon>Eukaryota</taxon>
        <taxon>Fungi</taxon>
        <taxon>Dikarya</taxon>
        <taxon>Ascomycota</taxon>
        <taxon>Pezizomycotina</taxon>
        <taxon>Dothideomycetes</taxon>
        <taxon>Dothideomycetidae</taxon>
        <taxon>Mycosphaerellales</taxon>
        <taxon>Mycosphaerellaceae</taxon>
        <taxon>Ramularia</taxon>
    </lineage>
</organism>
<keyword evidence="9" id="KW-1185">Reference proteome</keyword>
<evidence type="ECO:0000256" key="4">
    <source>
        <dbReference type="ARBA" id="ARBA00023157"/>
    </source>
</evidence>
<dbReference type="GO" id="GO:0005576">
    <property type="term" value="C:extracellular region"/>
    <property type="evidence" value="ECO:0007669"/>
    <property type="project" value="UniProtKB-SubCell"/>
</dbReference>
<evidence type="ECO:0000259" key="7">
    <source>
        <dbReference type="PROSITE" id="PS51895"/>
    </source>
</evidence>
<feature type="disulfide bond" evidence="5">
    <location>
        <begin position="137"/>
        <end position="149"/>
    </location>
</feature>
<evidence type="ECO:0000256" key="5">
    <source>
        <dbReference type="PROSITE-ProRule" id="PRU01243"/>
    </source>
</evidence>
<comment type="caution">
    <text evidence="5">Lacks conserved residue(s) required for the propagation of feature annotation.</text>
</comment>
<gene>
    <name evidence="8" type="ORF">RCC_06843</name>
</gene>
<feature type="signal peptide" evidence="6">
    <location>
        <begin position="1"/>
        <end position="19"/>
    </location>
</feature>
<reference evidence="8 9" key="1">
    <citation type="submission" date="2016-03" db="EMBL/GenBank/DDBJ databases">
        <authorList>
            <person name="Ploux O."/>
        </authorList>
    </citation>
    <scope>NUCLEOTIDE SEQUENCE [LARGE SCALE GENOMIC DNA]</scope>
    <source>
        <strain evidence="8 9">URUG2</strain>
    </source>
</reference>
<evidence type="ECO:0000256" key="6">
    <source>
        <dbReference type="SAM" id="SignalP"/>
    </source>
</evidence>
<dbReference type="PROSITE" id="PS51895">
    <property type="entry name" value="AA1"/>
    <property type="match status" value="1"/>
</dbReference>
<comment type="subcellular location">
    <subcellularLocation>
        <location evidence="1">Secreted</location>
    </subcellularLocation>
</comment>
<dbReference type="AlphaFoldDB" id="A0A2D3UTU5"/>
<dbReference type="OrthoDB" id="3928926at2759"/>
<evidence type="ECO:0000313" key="8">
    <source>
        <dbReference type="EMBL" id="CZT20982.1"/>
    </source>
</evidence>